<feature type="compositionally biased region" description="Basic residues" evidence="1">
    <location>
        <begin position="272"/>
        <end position="284"/>
    </location>
</feature>
<sequence length="303" mass="33271">MRSKLRLLSFVLPAGAGGVARYSLGRGRLVASPQSRFRSRWWALGRRRGLQLRFQSLWLLLQPTDSSLARACGGDGGPEFVACVRKVSRSALVAFLASPLARLHSRAKLQQLGVRRGWALVLKQVARLRFLGLLGYLLEWLLEGTHMNKTLHYLVPWRGATRARVAMAAITMVFVTPHACSNLCCSRLPSFIASGAPSPSRPRSSCRQRPSEQRGPPLDGARRARGRTPAPGGGESPPGGAHEAHRGPPDARRRRQEGGLRTACPGSGHSSPHIRRRGCRKRRSPPQFPRSPRAAQILRHPTS</sequence>
<evidence type="ECO:0000313" key="2">
    <source>
        <dbReference type="EMBL" id="CAK0865982.1"/>
    </source>
</evidence>
<keyword evidence="3" id="KW-1185">Reference proteome</keyword>
<evidence type="ECO:0008006" key="4">
    <source>
        <dbReference type="Google" id="ProtNLM"/>
    </source>
</evidence>
<feature type="compositionally biased region" description="Low complexity" evidence="1">
    <location>
        <begin position="197"/>
        <end position="208"/>
    </location>
</feature>
<accession>A0ABN9V1X9</accession>
<reference evidence="2" key="1">
    <citation type="submission" date="2023-10" db="EMBL/GenBank/DDBJ databases">
        <authorList>
            <person name="Chen Y."/>
            <person name="Shah S."/>
            <person name="Dougan E. K."/>
            <person name="Thang M."/>
            <person name="Chan C."/>
        </authorList>
    </citation>
    <scope>NUCLEOTIDE SEQUENCE [LARGE SCALE GENOMIC DNA]</scope>
</reference>
<dbReference type="Proteomes" id="UP001189429">
    <property type="component" value="Unassembled WGS sequence"/>
</dbReference>
<gene>
    <name evidence="2" type="ORF">PCOR1329_LOCUS53352</name>
</gene>
<dbReference type="EMBL" id="CAUYUJ010016504">
    <property type="protein sequence ID" value="CAK0865982.1"/>
    <property type="molecule type" value="Genomic_DNA"/>
</dbReference>
<name>A0ABN9V1X9_9DINO</name>
<feature type="compositionally biased region" description="Basic and acidic residues" evidence="1">
    <location>
        <begin position="242"/>
        <end position="251"/>
    </location>
</feature>
<evidence type="ECO:0000313" key="3">
    <source>
        <dbReference type="Proteomes" id="UP001189429"/>
    </source>
</evidence>
<organism evidence="2 3">
    <name type="scientific">Prorocentrum cordatum</name>
    <dbReference type="NCBI Taxonomy" id="2364126"/>
    <lineage>
        <taxon>Eukaryota</taxon>
        <taxon>Sar</taxon>
        <taxon>Alveolata</taxon>
        <taxon>Dinophyceae</taxon>
        <taxon>Prorocentrales</taxon>
        <taxon>Prorocentraceae</taxon>
        <taxon>Prorocentrum</taxon>
    </lineage>
</organism>
<proteinExistence type="predicted"/>
<comment type="caution">
    <text evidence="2">The sequence shown here is derived from an EMBL/GenBank/DDBJ whole genome shotgun (WGS) entry which is preliminary data.</text>
</comment>
<evidence type="ECO:0000256" key="1">
    <source>
        <dbReference type="SAM" id="MobiDB-lite"/>
    </source>
</evidence>
<feature type="region of interest" description="Disordered" evidence="1">
    <location>
        <begin position="195"/>
        <end position="303"/>
    </location>
</feature>
<protein>
    <recommendedName>
        <fullName evidence="4">Peroxisomal membrane protein PEX16</fullName>
    </recommendedName>
</protein>